<keyword evidence="3" id="KW-1185">Reference proteome</keyword>
<dbReference type="OrthoDB" id="6026023at2"/>
<keyword evidence="1" id="KW-0472">Membrane</keyword>
<reference evidence="2 3" key="1">
    <citation type="submission" date="2019-07" db="EMBL/GenBank/DDBJ databases">
        <title>Lysobacter weifangensis sp. nov., isolated from bensulfuron-methyl contaminated farmland soil.</title>
        <authorList>
            <person name="Zhao H."/>
        </authorList>
    </citation>
    <scope>NUCLEOTIDE SEQUENCE [LARGE SCALE GENOMIC DNA]</scope>
    <source>
        <strain evidence="2 3">CC-Bw-6</strain>
    </source>
</reference>
<sequence length="84" mass="9373">MKAQKLKAAAVALLSAGWVAPLYYAADAYASYWTQELLPVLRHEPLLSSFPHLLFATQLTKFALVWCGLVVLAWSYAGYRRLAT</sequence>
<dbReference type="Proteomes" id="UP000315891">
    <property type="component" value="Chromosome"/>
</dbReference>
<gene>
    <name evidence="2" type="ORF">FNZ56_10455</name>
</gene>
<evidence type="ECO:0000256" key="1">
    <source>
        <dbReference type="SAM" id="Phobius"/>
    </source>
</evidence>
<keyword evidence="1" id="KW-1133">Transmembrane helix</keyword>
<keyword evidence="1" id="KW-0812">Transmembrane</keyword>
<feature type="transmembrane region" description="Helical" evidence="1">
    <location>
        <begin position="54"/>
        <end position="77"/>
    </location>
</feature>
<dbReference type="EMBL" id="CP041742">
    <property type="protein sequence ID" value="QDQ74272.1"/>
    <property type="molecule type" value="Genomic_DNA"/>
</dbReference>
<protein>
    <submittedName>
        <fullName evidence="2">Uncharacterized protein</fullName>
    </submittedName>
</protein>
<organism evidence="2 3">
    <name type="scientific">Pseudoluteimonas lycopersici</name>
    <dbReference type="NCBI Taxonomy" id="1324796"/>
    <lineage>
        <taxon>Bacteria</taxon>
        <taxon>Pseudomonadati</taxon>
        <taxon>Pseudomonadota</taxon>
        <taxon>Gammaproteobacteria</taxon>
        <taxon>Lysobacterales</taxon>
        <taxon>Lysobacteraceae</taxon>
        <taxon>Pseudoluteimonas</taxon>
    </lineage>
</organism>
<dbReference type="AlphaFoldDB" id="A0A516V6Y3"/>
<evidence type="ECO:0000313" key="2">
    <source>
        <dbReference type="EMBL" id="QDQ74272.1"/>
    </source>
</evidence>
<dbReference type="RefSeq" id="WP_143879781.1">
    <property type="nucleotide sequence ID" value="NZ_BAABLZ010000001.1"/>
</dbReference>
<proteinExistence type="predicted"/>
<name>A0A516V6Y3_9GAMM</name>
<accession>A0A516V6Y3</accession>
<evidence type="ECO:0000313" key="3">
    <source>
        <dbReference type="Proteomes" id="UP000315891"/>
    </source>
</evidence>